<dbReference type="InterPro" id="IPR026906">
    <property type="entry name" value="LRR_5"/>
</dbReference>
<comment type="caution">
    <text evidence="1">The sequence shown here is derived from an EMBL/GenBank/DDBJ whole genome shotgun (WGS) entry which is preliminary data.</text>
</comment>
<gene>
    <name evidence="1" type="ORF">IAC63_02235</name>
</gene>
<dbReference type="Pfam" id="PF13306">
    <property type="entry name" value="LRR_5"/>
    <property type="match status" value="1"/>
</dbReference>
<evidence type="ECO:0000313" key="2">
    <source>
        <dbReference type="Proteomes" id="UP000824142"/>
    </source>
</evidence>
<organism evidence="1 2">
    <name type="scientific">Candidatus Enterousia avicola</name>
    <dbReference type="NCBI Taxonomy" id="2840787"/>
    <lineage>
        <taxon>Bacteria</taxon>
        <taxon>Pseudomonadati</taxon>
        <taxon>Pseudomonadota</taxon>
        <taxon>Alphaproteobacteria</taxon>
        <taxon>Candidatus Enterousia</taxon>
    </lineage>
</organism>
<accession>A0A9D1SMV8</accession>
<name>A0A9D1SMV8_9PROT</name>
<reference evidence="1" key="1">
    <citation type="submission" date="2020-10" db="EMBL/GenBank/DDBJ databases">
        <authorList>
            <person name="Gilroy R."/>
        </authorList>
    </citation>
    <scope>NUCLEOTIDE SEQUENCE</scope>
    <source>
        <strain evidence="1">CHK136-897</strain>
    </source>
</reference>
<proteinExistence type="predicted"/>
<evidence type="ECO:0000313" key="1">
    <source>
        <dbReference type="EMBL" id="HIU65437.1"/>
    </source>
</evidence>
<dbReference type="InterPro" id="IPR032675">
    <property type="entry name" value="LRR_dom_sf"/>
</dbReference>
<dbReference type="EMBL" id="DVNO01000018">
    <property type="protein sequence ID" value="HIU65437.1"/>
    <property type="molecule type" value="Genomic_DNA"/>
</dbReference>
<dbReference type="Proteomes" id="UP000824142">
    <property type="component" value="Unassembled WGS sequence"/>
</dbReference>
<protein>
    <submittedName>
        <fullName evidence="1">Leucine-rich repeat protein</fullName>
    </submittedName>
</protein>
<reference evidence="1" key="2">
    <citation type="journal article" date="2021" name="PeerJ">
        <title>Extensive microbial diversity within the chicken gut microbiome revealed by metagenomics and culture.</title>
        <authorList>
            <person name="Gilroy R."/>
            <person name="Ravi A."/>
            <person name="Getino M."/>
            <person name="Pursley I."/>
            <person name="Horton D.L."/>
            <person name="Alikhan N.F."/>
            <person name="Baker D."/>
            <person name="Gharbi K."/>
            <person name="Hall N."/>
            <person name="Watson M."/>
            <person name="Adriaenssens E.M."/>
            <person name="Foster-Nyarko E."/>
            <person name="Jarju S."/>
            <person name="Secka A."/>
            <person name="Antonio M."/>
            <person name="Oren A."/>
            <person name="Chaudhuri R.R."/>
            <person name="La Ragione R."/>
            <person name="Hildebrand F."/>
            <person name="Pallen M.J."/>
        </authorList>
    </citation>
    <scope>NUCLEOTIDE SEQUENCE</scope>
    <source>
        <strain evidence="1">CHK136-897</strain>
    </source>
</reference>
<sequence length="583" mass="67610">MIIRKGVLFSVSEKDLDSSGALHIPEGVINIAKDVGNSLTGLQVIYFPDSLNEIKNSIFNNNPLLKEIFFGNSMAAINSNAFLNCEKIESIQLPPAQKAPRTSLEMTFANLKHIVKYDSSNKPCYYPVKKYNGKFYYETYHKQIGPIRTSIIYTMDNEQRFCLHITGGGLFIGKSLKSTAYEYRKYFLMQEFERTMWLYKAASSLSEETLRRYEFILREALKESINKLCPVINKKDQKRIRNYIKNIALYVDYIAGIEKKYKGAAKQFYELYGLTFEELLNKISPETGNKLGKTCTRLVKKRPIAPTEMSAIVNAGYENPGAFPYSWLKNITKDRRSSATKKLHVLFKKASIKMYSPDKAQDQTTVLESLSKKISKIIKQEIEIKYLESGNFSKTYTLQIPGDKKYVWKIYHCNKYWKTITSYHHDTELQNSFLVGGKKYHGKLKFRKISTAGISNQLGETYLIYPYTEEEPISKIMFRPIYNTKPYSLIDMNENNFLGNTLIDIGGLRIDYNNWQQPRYISKIVNTILYHSWNDIGYVLNNYNSHQIRDAIDFLNGKVSTNSLDYNKIQEKIDFLKKKTRTR</sequence>
<dbReference type="Gene3D" id="3.80.10.10">
    <property type="entry name" value="Ribonuclease Inhibitor"/>
    <property type="match status" value="1"/>
</dbReference>
<dbReference type="AlphaFoldDB" id="A0A9D1SMV8"/>